<dbReference type="AlphaFoldDB" id="A0A0C9UHU7"/>
<feature type="signal peptide" evidence="1">
    <location>
        <begin position="1"/>
        <end position="18"/>
    </location>
</feature>
<dbReference type="Proteomes" id="UP000054279">
    <property type="component" value="Unassembled WGS sequence"/>
</dbReference>
<name>A0A0C9UHU7_SPHS4</name>
<dbReference type="InterPro" id="IPR035992">
    <property type="entry name" value="Ricin_B-like_lectins"/>
</dbReference>
<evidence type="ECO:0000259" key="2">
    <source>
        <dbReference type="Pfam" id="PF21595"/>
    </source>
</evidence>
<dbReference type="HOGENOM" id="CLU_129978_1_0_1"/>
<protein>
    <submittedName>
        <fullName evidence="3">Unplaced genomic scaffold SPHSTscaffold_53, whole genome shotgun sequence</fullName>
    </submittedName>
</protein>
<dbReference type="EMBL" id="KN837128">
    <property type="protein sequence ID" value="KIJ42663.1"/>
    <property type="molecule type" value="Genomic_DNA"/>
</dbReference>
<feature type="domain" description="CCL2-like lectin" evidence="2">
    <location>
        <begin position="25"/>
        <end position="154"/>
    </location>
</feature>
<keyword evidence="1" id="KW-0732">Signal</keyword>
<proteinExistence type="predicted"/>
<dbReference type="SUPFAM" id="SSF50370">
    <property type="entry name" value="Ricin B-like lectins"/>
    <property type="match status" value="1"/>
</dbReference>
<keyword evidence="4" id="KW-1185">Reference proteome</keyword>
<evidence type="ECO:0000313" key="3">
    <source>
        <dbReference type="EMBL" id="KIJ42663.1"/>
    </source>
</evidence>
<feature type="chain" id="PRO_5002204175" evidence="1">
    <location>
        <begin position="19"/>
        <end position="160"/>
    </location>
</feature>
<organism evidence="3 4">
    <name type="scientific">Sphaerobolus stellatus (strain SS14)</name>
    <dbReference type="NCBI Taxonomy" id="990650"/>
    <lineage>
        <taxon>Eukaryota</taxon>
        <taxon>Fungi</taxon>
        <taxon>Dikarya</taxon>
        <taxon>Basidiomycota</taxon>
        <taxon>Agaricomycotina</taxon>
        <taxon>Agaricomycetes</taxon>
        <taxon>Phallomycetidae</taxon>
        <taxon>Geastrales</taxon>
        <taxon>Sphaerobolaceae</taxon>
        <taxon>Sphaerobolus</taxon>
    </lineage>
</organism>
<dbReference type="Pfam" id="PF21595">
    <property type="entry name" value="CCL2-like"/>
    <property type="match status" value="1"/>
</dbReference>
<evidence type="ECO:0000313" key="4">
    <source>
        <dbReference type="Proteomes" id="UP000054279"/>
    </source>
</evidence>
<dbReference type="Gene3D" id="2.80.10.50">
    <property type="match status" value="1"/>
</dbReference>
<dbReference type="OrthoDB" id="5271368at2759"/>
<dbReference type="InterPro" id="IPR048746">
    <property type="entry name" value="CCL2-like_lectin"/>
</dbReference>
<reference evidence="3 4" key="1">
    <citation type="submission" date="2014-06" db="EMBL/GenBank/DDBJ databases">
        <title>Evolutionary Origins and Diversification of the Mycorrhizal Mutualists.</title>
        <authorList>
            <consortium name="DOE Joint Genome Institute"/>
            <consortium name="Mycorrhizal Genomics Consortium"/>
            <person name="Kohler A."/>
            <person name="Kuo A."/>
            <person name="Nagy L.G."/>
            <person name="Floudas D."/>
            <person name="Copeland A."/>
            <person name="Barry K.W."/>
            <person name="Cichocki N."/>
            <person name="Veneault-Fourrey C."/>
            <person name="LaButti K."/>
            <person name="Lindquist E.A."/>
            <person name="Lipzen A."/>
            <person name="Lundell T."/>
            <person name="Morin E."/>
            <person name="Murat C."/>
            <person name="Riley R."/>
            <person name="Ohm R."/>
            <person name="Sun H."/>
            <person name="Tunlid A."/>
            <person name="Henrissat B."/>
            <person name="Grigoriev I.V."/>
            <person name="Hibbett D.S."/>
            <person name="Martin F."/>
        </authorList>
    </citation>
    <scope>NUCLEOTIDE SEQUENCE [LARGE SCALE GENOMIC DNA]</scope>
    <source>
        <strain evidence="3 4">SS14</strain>
    </source>
</reference>
<dbReference type="CDD" id="cd23715">
    <property type="entry name" value="beta-trefoil_Ricin_CCL2"/>
    <property type="match status" value="1"/>
</dbReference>
<sequence length="160" mass="17061">MKFTLLSSILLSASLIGAQNPLPPGTYQVINRVLDPAGNKLALTFNGNQALITVQPVSNNSNQLWVLTDFSNPTVTGNSLAPLNSGGFQVGPVGNFPTSLAALPFDEFVWPSTNVDGSFRVSDGEFDFFWGLNNATDGAEVQVSQLTGQATQLWVFLKVA</sequence>
<gene>
    <name evidence="3" type="ORF">M422DRAFT_170827</name>
</gene>
<accession>A0A0C9UHU7</accession>
<evidence type="ECO:0000256" key="1">
    <source>
        <dbReference type="SAM" id="SignalP"/>
    </source>
</evidence>